<evidence type="ECO:0000313" key="4">
    <source>
        <dbReference type="Proteomes" id="UP000295636"/>
    </source>
</evidence>
<dbReference type="OrthoDB" id="9811471at2"/>
<keyword evidence="4" id="KW-1185">Reference proteome</keyword>
<dbReference type="PANTHER" id="PTHR11895">
    <property type="entry name" value="TRANSAMIDASE"/>
    <property type="match status" value="1"/>
</dbReference>
<dbReference type="InterPro" id="IPR053844">
    <property type="entry name" value="AH_C"/>
</dbReference>
<dbReference type="Gene3D" id="3.10.490.10">
    <property type="entry name" value="Gamma-glutamyl cyclotransferase-like"/>
    <property type="match status" value="1"/>
</dbReference>
<gene>
    <name evidence="3" type="ORF">E1757_29975</name>
</gene>
<reference evidence="3 4" key="1">
    <citation type="submission" date="2019-03" db="EMBL/GenBank/DDBJ databases">
        <title>This is whole genome sequence of Paenibacillus sp MS74 strain.</title>
        <authorList>
            <person name="Trinh H.N."/>
        </authorList>
    </citation>
    <scope>NUCLEOTIDE SEQUENCE [LARGE SCALE GENOMIC DNA]</scope>
    <source>
        <strain evidence="3 4">MS74</strain>
    </source>
</reference>
<feature type="domain" description="Allophanate hydrolase C-terminal" evidence="2">
    <location>
        <begin position="544"/>
        <end position="661"/>
    </location>
</feature>
<dbReference type="Proteomes" id="UP000295636">
    <property type="component" value="Unassembled WGS sequence"/>
</dbReference>
<evidence type="ECO:0000259" key="2">
    <source>
        <dbReference type="Pfam" id="PF21986"/>
    </source>
</evidence>
<dbReference type="SUPFAM" id="SSF75304">
    <property type="entry name" value="Amidase signature (AS) enzymes"/>
    <property type="match status" value="1"/>
</dbReference>
<dbReference type="Pfam" id="PF01425">
    <property type="entry name" value="Amidase"/>
    <property type="match status" value="1"/>
</dbReference>
<dbReference type="InterPro" id="IPR000120">
    <property type="entry name" value="Amidase"/>
</dbReference>
<dbReference type="Pfam" id="PF21986">
    <property type="entry name" value="AH_C"/>
    <property type="match status" value="1"/>
</dbReference>
<dbReference type="InterPro" id="IPR036928">
    <property type="entry name" value="AS_sf"/>
</dbReference>
<organism evidence="3 4">
    <name type="scientific">Paenibacillus piri</name>
    <dbReference type="NCBI Taxonomy" id="2547395"/>
    <lineage>
        <taxon>Bacteria</taxon>
        <taxon>Bacillati</taxon>
        <taxon>Bacillota</taxon>
        <taxon>Bacilli</taxon>
        <taxon>Bacillales</taxon>
        <taxon>Paenibacillaceae</taxon>
        <taxon>Paenibacillus</taxon>
    </lineage>
</organism>
<dbReference type="InterPro" id="IPR023631">
    <property type="entry name" value="Amidase_dom"/>
</dbReference>
<protein>
    <submittedName>
        <fullName evidence="3">Allophanate hydrolase</fullName>
    </submittedName>
</protein>
<dbReference type="Gene3D" id="3.90.1300.10">
    <property type="entry name" value="Amidase signature (AS) domain"/>
    <property type="match status" value="1"/>
</dbReference>
<proteinExistence type="predicted"/>
<dbReference type="Gene3D" id="1.20.58.1700">
    <property type="match status" value="1"/>
</dbReference>
<dbReference type="AlphaFoldDB" id="A0A4R5KCN5"/>
<accession>A0A4R5KCN5</accession>
<dbReference type="RefSeq" id="WP_133235199.1">
    <property type="nucleotide sequence ID" value="NZ_SMRT01000020.1"/>
</dbReference>
<sequence>MKTVELPRILTLQGLRNLYAEGMATPEDVVEQLIRRAHEDREMSIWITPPTLERAGPYLERLSSLDPEGFPLWGIPFAIKDNIDLAGVPTTAGCEEYAYTPEAHAAVVDRLVAAGAIPLGKTNLDQFATGLVGTRSPYGETHNALRPELISGGSSSGSAAAVARGHAVFALGTDTAGSGRVPAALNRLVGYKPSLGAWPTEGVVPACASLDCVTVFTHSLEEALVVDSAVRGARDTDPWSRSLPQPAPALPVKICLPNAPLSFFGPYADEYRAAWQAAVERAESLNIDISYIDYSIFAEAAAILYGGPLVAERWAALGSFIEAHPAAAFPVTEQVLRTGSAAEYDAASVFRAQHKLQAFKLEARKLLKDAVLIMPTAGGTWTRDQVRANPIGANSDMGRYTNHCNLLDLCAVAVPAGDAAPDTPFGITLFALAENESLICGAADAFTHGAAAAGAFSETGVTGASVKQAAAAGLAAQAVSGKLADGAVKEAGPTTSGRQAVDAAVEAGLAVSDKHTDGTAAEAVPAAGDPPVAVTVPVPKATTLVAVCGLHMRGYPLEKQMMASGAVFVRETTTAARYQLVRLPTVPAKPGLIKRPTGGAAIALEVWEMPLETFGSFAASIPAPLGIGKVELADGSEVPGFVCEAYAVEGAEDVTASGGWRYL</sequence>
<dbReference type="NCBIfam" id="NF006043">
    <property type="entry name" value="PRK08186.1"/>
    <property type="match status" value="1"/>
</dbReference>
<name>A0A4R5KCN5_9BACL</name>
<feature type="domain" description="Amidase" evidence="1">
    <location>
        <begin position="29"/>
        <end position="439"/>
    </location>
</feature>
<keyword evidence="3" id="KW-0378">Hydrolase</keyword>
<evidence type="ECO:0000259" key="1">
    <source>
        <dbReference type="Pfam" id="PF01425"/>
    </source>
</evidence>
<dbReference type="PANTHER" id="PTHR11895:SF169">
    <property type="entry name" value="GLUTAMYL-TRNA(GLN) AMIDOTRANSFERASE"/>
    <property type="match status" value="1"/>
</dbReference>
<dbReference type="EMBL" id="SMRT01000020">
    <property type="protein sequence ID" value="TDF92612.1"/>
    <property type="molecule type" value="Genomic_DNA"/>
</dbReference>
<evidence type="ECO:0000313" key="3">
    <source>
        <dbReference type="EMBL" id="TDF92612.1"/>
    </source>
</evidence>
<dbReference type="GO" id="GO:0016787">
    <property type="term" value="F:hydrolase activity"/>
    <property type="evidence" value="ECO:0007669"/>
    <property type="project" value="UniProtKB-KW"/>
</dbReference>
<comment type="caution">
    <text evidence="3">The sequence shown here is derived from an EMBL/GenBank/DDBJ whole genome shotgun (WGS) entry which is preliminary data.</text>
</comment>